<gene>
    <name evidence="3" type="ORF">BCV71DRAFT_71972</name>
</gene>
<organism evidence="3 4">
    <name type="scientific">Rhizopus microsporus</name>
    <dbReference type="NCBI Taxonomy" id="58291"/>
    <lineage>
        <taxon>Eukaryota</taxon>
        <taxon>Fungi</taxon>
        <taxon>Fungi incertae sedis</taxon>
        <taxon>Mucoromycota</taxon>
        <taxon>Mucoromycotina</taxon>
        <taxon>Mucoromycetes</taxon>
        <taxon>Mucorales</taxon>
        <taxon>Mucorineae</taxon>
        <taxon>Rhizopodaceae</taxon>
        <taxon>Rhizopus</taxon>
    </lineage>
</organism>
<dbReference type="Pfam" id="PF00106">
    <property type="entry name" value="adh_short"/>
    <property type="match status" value="1"/>
</dbReference>
<dbReference type="EMBL" id="KV921260">
    <property type="protein sequence ID" value="ORE23196.1"/>
    <property type="molecule type" value="Genomic_DNA"/>
</dbReference>
<keyword evidence="2" id="KW-0560">Oxidoreductase</keyword>
<dbReference type="AlphaFoldDB" id="A0A0A1NNI8"/>
<sequence length="293" mass="32994">MFILITGGTSGLGRLAAKKLIEQGHTVVITGRSQLTLGDARKWIVRDAAHNQNLLELVLDLTELETIKAAVERLASFNLKCLDVIIHNAGGLTSQFERVGDVEKTVFMNAIAPLYLNQLLLPFIEKSNNPAKKIIFVTSALHDPTVVGGSRTEQSRIPQDVQIEDLQGTTANNWDSMRYYRISKLATLWNTYCLSRKYPEVPVIAFCPGFVPSTELNRHSGFMLRLVMKYVLPWMSFATSEQEATDDYVFYATADNIQSGTYYRKRKPETSSKDSLDVSKQEAYWTFANNQLN</sequence>
<accession>A0A0A1NNI8</accession>
<dbReference type="Proteomes" id="UP000242381">
    <property type="component" value="Unassembled WGS sequence"/>
</dbReference>
<dbReference type="PANTHER" id="PTHR24320:SF152">
    <property type="entry name" value="SHORT-CHAIN DEHYDROGENASE_REDUCTASE FAMILY PROTEIN"/>
    <property type="match status" value="1"/>
</dbReference>
<evidence type="ECO:0000313" key="4">
    <source>
        <dbReference type="Proteomes" id="UP000242381"/>
    </source>
</evidence>
<dbReference type="PRINTS" id="PR00081">
    <property type="entry name" value="GDHRDH"/>
</dbReference>
<protein>
    <submittedName>
        <fullName evidence="3">NAD(P)-binding protein</fullName>
    </submittedName>
</protein>
<name>A0A0A1NNI8_RHIZD</name>
<dbReference type="InterPro" id="IPR002347">
    <property type="entry name" value="SDR_fam"/>
</dbReference>
<dbReference type="VEuPathDB" id="FungiDB:BCV72DRAFT_308201"/>
<dbReference type="GO" id="GO:0016491">
    <property type="term" value="F:oxidoreductase activity"/>
    <property type="evidence" value="ECO:0007669"/>
    <property type="project" value="UniProtKB-KW"/>
</dbReference>
<reference evidence="3 4" key="1">
    <citation type="journal article" date="2016" name="Proc. Natl. Acad. Sci. U.S.A.">
        <title>Lipid metabolic changes in an early divergent fungus govern the establishment of a mutualistic symbiosis with endobacteria.</title>
        <authorList>
            <person name="Lastovetsky O.A."/>
            <person name="Gaspar M.L."/>
            <person name="Mondo S.J."/>
            <person name="LaButti K.M."/>
            <person name="Sandor L."/>
            <person name="Grigoriev I.V."/>
            <person name="Henry S.A."/>
            <person name="Pawlowska T.E."/>
        </authorList>
    </citation>
    <scope>NUCLEOTIDE SEQUENCE [LARGE SCALE GENOMIC DNA]</scope>
    <source>
        <strain evidence="3 4">ATCC 11559</strain>
    </source>
</reference>
<evidence type="ECO:0000256" key="1">
    <source>
        <dbReference type="ARBA" id="ARBA00006484"/>
    </source>
</evidence>
<dbReference type="Gene3D" id="3.40.50.720">
    <property type="entry name" value="NAD(P)-binding Rossmann-like Domain"/>
    <property type="match status" value="1"/>
</dbReference>
<proteinExistence type="inferred from homology"/>
<dbReference type="InterPro" id="IPR036291">
    <property type="entry name" value="NAD(P)-bd_dom_sf"/>
</dbReference>
<dbReference type="OMA" id="IEDTIFM"/>
<dbReference type="PANTHER" id="PTHR24320">
    <property type="entry name" value="RETINOL DEHYDROGENASE"/>
    <property type="match status" value="1"/>
</dbReference>
<evidence type="ECO:0000256" key="2">
    <source>
        <dbReference type="ARBA" id="ARBA00023002"/>
    </source>
</evidence>
<comment type="similarity">
    <text evidence="1">Belongs to the short-chain dehydrogenases/reductases (SDR) family.</text>
</comment>
<evidence type="ECO:0000313" key="3">
    <source>
        <dbReference type="EMBL" id="ORE23196.1"/>
    </source>
</evidence>
<dbReference type="SUPFAM" id="SSF51735">
    <property type="entry name" value="NAD(P)-binding Rossmann-fold domains"/>
    <property type="match status" value="1"/>
</dbReference>